<dbReference type="Pfam" id="PF24779">
    <property type="entry name" value="UTP23_sensor"/>
    <property type="match status" value="1"/>
</dbReference>
<dbReference type="EMBL" id="LK056684">
    <property type="protein sequence ID" value="CDU25354.1"/>
    <property type="molecule type" value="Genomic_DNA"/>
</dbReference>
<evidence type="ECO:0000259" key="9">
    <source>
        <dbReference type="Pfam" id="PF24779"/>
    </source>
</evidence>
<dbReference type="Gene3D" id="3.40.50.1010">
    <property type="entry name" value="5'-nuclease"/>
    <property type="match status" value="1"/>
</dbReference>
<evidence type="ECO:0000256" key="1">
    <source>
        <dbReference type="ARBA" id="ARBA00004604"/>
    </source>
</evidence>
<evidence type="ECO:0000256" key="6">
    <source>
        <dbReference type="ARBA" id="ARBA00038503"/>
    </source>
</evidence>
<name>A0A0F7S162_9BASI</name>
<dbReference type="Proteomes" id="UP000242770">
    <property type="component" value="Unassembled WGS sequence"/>
</dbReference>
<dbReference type="AlphaFoldDB" id="A0A0F7S162"/>
<evidence type="ECO:0000256" key="5">
    <source>
        <dbReference type="ARBA" id="ARBA00037300"/>
    </source>
</evidence>
<feature type="region of interest" description="Disordered" evidence="8">
    <location>
        <begin position="181"/>
        <end position="363"/>
    </location>
</feature>
<reference evidence="11" key="3">
    <citation type="submission" date="2014-06" db="EMBL/GenBank/DDBJ databases">
        <authorList>
            <person name="Ju J."/>
            <person name="Zhang J."/>
        </authorList>
    </citation>
    <scope>NUCLEOTIDE SEQUENCE</scope>
    <source>
        <strain evidence="11">SscI8</strain>
    </source>
</reference>
<proteinExistence type="inferred from homology"/>
<keyword evidence="12" id="KW-1185">Reference proteome</keyword>
<keyword evidence="4" id="KW-0539">Nucleus</keyword>
<dbReference type="InterPro" id="IPR057776">
    <property type="entry name" value="UTP23_sensor"/>
</dbReference>
<keyword evidence="2" id="KW-0690">Ribosome biogenesis</keyword>
<dbReference type="EMBL" id="CCFA01003333">
    <property type="protein sequence ID" value="CDS00999.1"/>
    <property type="molecule type" value="Genomic_DNA"/>
</dbReference>
<keyword evidence="3" id="KW-0698">rRNA processing</keyword>
<reference evidence="12" key="1">
    <citation type="submission" date="2014-06" db="EMBL/GenBank/DDBJ databases">
        <authorList>
            <person name="Berkman P.J."/>
        </authorList>
    </citation>
    <scope>NUCLEOTIDE SEQUENCE [LARGE SCALE GENOMIC DNA]</scope>
</reference>
<comment type="similarity">
    <text evidence="6">Belongs to the UTP23/FCF1 family. UTP23 subfamily.</text>
</comment>
<comment type="subcellular location">
    <subcellularLocation>
        <location evidence="1">Nucleus</location>
        <location evidence="1">Nucleolus</location>
    </subcellularLocation>
</comment>
<evidence type="ECO:0000256" key="7">
    <source>
        <dbReference type="ARBA" id="ARBA00076388"/>
    </source>
</evidence>
<accession>A0A0F7S162</accession>
<evidence type="ECO:0000256" key="4">
    <source>
        <dbReference type="ARBA" id="ARBA00023242"/>
    </source>
</evidence>
<sequence length="363" mass="40678">MRQRRAKVYRKMLQQYQLQFGFREPFQLLIDDTFALALTRYKTQSPLQQFGNVLQTKEIKPLITQCCMEALYALGKEHQSTVTEAKTWERRLCNHREAIDPQECVKQCVGPENKHRYVVASEQGKLRRDLRLNVPAVPMMHFTQAVMVLEPMSPLTKSKIDQKEDTKLSLPASEARLLKNQPSIDVDIIGGGSAEQEQMEEGEESKAEGSRRRKRKAPNPLSVRKPKNPRLTMEDKLKREQELKKQKQRNAARARLEASKLDGKSTATATAATSEHGAVTAQESRRKRKRSTGKKSAIKDDAQKATATSTPKPKTETQSNKAKDSNGEANGDSKRRKRRSRPSAANGNKGAATAEAAVAESSA</sequence>
<dbReference type="GO" id="GO:0032040">
    <property type="term" value="C:small-subunit processome"/>
    <property type="evidence" value="ECO:0007669"/>
    <property type="project" value="InterPro"/>
</dbReference>
<dbReference type="STRING" id="49012.A0A0F7S162"/>
<dbReference type="InterPro" id="IPR006984">
    <property type="entry name" value="Fcf1/UTP23"/>
</dbReference>
<comment type="function">
    <text evidence="5">Involved in rRNA-processing and ribosome biogenesis.</text>
</comment>
<evidence type="ECO:0000313" key="12">
    <source>
        <dbReference type="Proteomes" id="UP000242770"/>
    </source>
</evidence>
<gene>
    <name evidence="10" type="primary">SSCI55850.1</name>
    <name evidence="11" type="ORF">SPSC_05188</name>
</gene>
<evidence type="ECO:0000256" key="2">
    <source>
        <dbReference type="ARBA" id="ARBA00022517"/>
    </source>
</evidence>
<organism evidence="10 12">
    <name type="scientific">Sporisorium scitamineum</name>
    <dbReference type="NCBI Taxonomy" id="49012"/>
    <lineage>
        <taxon>Eukaryota</taxon>
        <taxon>Fungi</taxon>
        <taxon>Dikarya</taxon>
        <taxon>Basidiomycota</taxon>
        <taxon>Ustilaginomycotina</taxon>
        <taxon>Ustilaginomycetes</taxon>
        <taxon>Ustilaginales</taxon>
        <taxon>Ustilaginaceae</taxon>
        <taxon>Sporisorium</taxon>
    </lineage>
</organism>
<dbReference type="CDD" id="cd09865">
    <property type="entry name" value="PIN_ScUtp23p-like"/>
    <property type="match status" value="1"/>
</dbReference>
<feature type="compositionally biased region" description="Low complexity" evidence="8">
    <location>
        <begin position="344"/>
        <end position="363"/>
    </location>
</feature>
<dbReference type="PANTHER" id="PTHR12416">
    <property type="entry name" value="RRNA-PROCESSING PROTEIN UTP23 HOMOLOG"/>
    <property type="match status" value="1"/>
</dbReference>
<evidence type="ECO:0000313" key="11">
    <source>
        <dbReference type="EMBL" id="CDU25354.1"/>
    </source>
</evidence>
<dbReference type="FunFam" id="3.40.50.1010:FF:000006">
    <property type="entry name" value="rRNA-processing protein UTP23 homolog"/>
    <property type="match status" value="1"/>
</dbReference>
<dbReference type="OrthoDB" id="25675at2759"/>
<dbReference type="Pfam" id="PF04900">
    <property type="entry name" value="Fcf1"/>
    <property type="match status" value="1"/>
</dbReference>
<evidence type="ECO:0000256" key="3">
    <source>
        <dbReference type="ARBA" id="ARBA00022552"/>
    </source>
</evidence>
<evidence type="ECO:0000256" key="8">
    <source>
        <dbReference type="SAM" id="MobiDB-lite"/>
    </source>
</evidence>
<protein>
    <recommendedName>
        <fullName evidence="7">U three protein 23</fullName>
    </recommendedName>
</protein>
<feature type="compositionally biased region" description="Basic and acidic residues" evidence="8">
    <location>
        <begin position="232"/>
        <end position="245"/>
    </location>
</feature>
<dbReference type="GO" id="GO:0006364">
    <property type="term" value="P:rRNA processing"/>
    <property type="evidence" value="ECO:0007669"/>
    <property type="project" value="UniProtKB-KW"/>
</dbReference>
<feature type="domain" description="UTP23 sensor motif region" evidence="9">
    <location>
        <begin position="211"/>
        <end position="227"/>
    </location>
</feature>
<reference evidence="10" key="2">
    <citation type="submission" date="2014-06" db="EMBL/GenBank/DDBJ databases">
        <authorList>
            <person name="Berkman J.Paul."/>
        </authorList>
    </citation>
    <scope>NUCLEOTIDE SEQUENCE [LARGE SCALE GENOMIC DNA]</scope>
</reference>
<feature type="compositionally biased region" description="Basic and acidic residues" evidence="8">
    <location>
        <begin position="254"/>
        <end position="263"/>
    </location>
</feature>
<evidence type="ECO:0000313" key="10">
    <source>
        <dbReference type="EMBL" id="CDS00999.1"/>
    </source>
</evidence>